<sequence>MKMKMKKLMLMKGHSEKGMLQSGCKWWVSFRFSHSKAEMEIPYDYHASFAYPFAPGAARIDHKTFYNVLQACKHSLDYRTAIRTHAKLVIFGYGTYPSLLASLVSVYAQCDFVNLARKLIDQIFRCSHDLMSLNLVIETFMKVGECDNAKSVFNKMPIRDVVTWNSMIGGYVRNARSEEALRLFQAMLKSNVEPDEFTFTNVITGCGRLGALNFGQRVHDVMIEKKIEQNFILSSAVIDMYSKCGRIKVAKEVFDRVQRDNVCVWNTMINGLAMHGLATDAITVFSKMDVENVLPDAITFVALLTACSHCGLVEQGCSYFDLMTSRYSIQPQIEHYGAMVDLLGRAGLIQEAYDIIRAMPIEPDVVIWRTILSACRIYRKPELGEVAIANIQQLKSGDYILLSNIYCSLRRWESAEGVREVMKKQGVRKQYGKSWVELMGAIHQFKACDRSHPDAKAIYRVLEGLNHRIKLEGFNPMTELVLMDVSEEEKEENLNCHSERLALAFGILKTSPGTEIRVSKNLRICYDCHCWIKMVSKVLSRVIIVRDRIRFHHFEGGICSCGEYW</sequence>
<feature type="repeat" description="PPR" evidence="3">
    <location>
        <begin position="160"/>
        <end position="194"/>
    </location>
</feature>
<dbReference type="Pfam" id="PF01535">
    <property type="entry name" value="PPR"/>
    <property type="match status" value="2"/>
</dbReference>
<evidence type="ECO:0000313" key="14">
    <source>
        <dbReference type="RefSeq" id="XP_060671879.1"/>
    </source>
</evidence>
<dbReference type="FunFam" id="1.25.40.10:FF:000242">
    <property type="entry name" value="Pentatricopeptide repeat-containing protein"/>
    <property type="match status" value="1"/>
</dbReference>
<evidence type="ECO:0000313" key="13">
    <source>
        <dbReference type="RefSeq" id="XP_060671878.1"/>
    </source>
</evidence>
<dbReference type="InterPro" id="IPR046960">
    <property type="entry name" value="PPR_At4g14850-like_plant"/>
</dbReference>
<evidence type="ECO:0000313" key="10">
    <source>
        <dbReference type="RefSeq" id="XP_024931696.1"/>
    </source>
</evidence>
<dbReference type="RefSeq" id="XP_024931695.1">
    <property type="nucleotide sequence ID" value="XM_025075927.1"/>
</dbReference>
<name>A0A6P6GC82_ZIZJJ</name>
<feature type="transmembrane region" description="Helical" evidence="4">
    <location>
        <begin position="88"/>
        <end position="108"/>
    </location>
</feature>
<evidence type="ECO:0000313" key="7">
    <source>
        <dbReference type="RefSeq" id="XP_015888538.1"/>
    </source>
</evidence>
<proteinExistence type="inferred from homology"/>
<keyword evidence="4" id="KW-1133">Transmembrane helix</keyword>
<evidence type="ECO:0000313" key="12">
    <source>
        <dbReference type="RefSeq" id="XP_060671877.1"/>
    </source>
</evidence>
<dbReference type="RefSeq" id="XP_024931696.1">
    <property type="nucleotide sequence ID" value="XM_025075928.1"/>
</dbReference>
<feature type="repeat" description="PPR" evidence="3">
    <location>
        <begin position="261"/>
        <end position="295"/>
    </location>
</feature>
<dbReference type="KEGG" id="zju:107423488"/>
<protein>
    <submittedName>
        <fullName evidence="7 8">Pentatricopeptide repeat-containing protein At5g50990</fullName>
    </submittedName>
</protein>
<dbReference type="Pfam" id="PF13041">
    <property type="entry name" value="PPR_2"/>
    <property type="match status" value="2"/>
</dbReference>
<keyword evidence="4" id="KW-0472">Membrane</keyword>
<feature type="repeat" description="PPR" evidence="3">
    <location>
        <begin position="195"/>
        <end position="229"/>
    </location>
</feature>
<evidence type="ECO:0000313" key="9">
    <source>
        <dbReference type="RefSeq" id="XP_024931695.1"/>
    </source>
</evidence>
<dbReference type="Gene3D" id="1.25.40.10">
    <property type="entry name" value="Tetratricopeptide repeat domain"/>
    <property type="match status" value="2"/>
</dbReference>
<dbReference type="PANTHER" id="PTHR47926">
    <property type="entry name" value="PENTATRICOPEPTIDE REPEAT-CONTAINING PROTEIN"/>
    <property type="match status" value="1"/>
</dbReference>
<dbReference type="GO" id="GO:0009451">
    <property type="term" value="P:RNA modification"/>
    <property type="evidence" value="ECO:0007669"/>
    <property type="project" value="InterPro"/>
</dbReference>
<dbReference type="RefSeq" id="XP_024931694.1">
    <property type="nucleotide sequence ID" value="XM_025075926.1"/>
</dbReference>
<dbReference type="RefSeq" id="XP_060671878.1">
    <property type="nucleotide sequence ID" value="XM_060815895.1"/>
</dbReference>
<organism evidence="6 10">
    <name type="scientific">Ziziphus jujuba</name>
    <name type="common">Chinese jujube</name>
    <name type="synonym">Ziziphus sativa</name>
    <dbReference type="NCBI Taxonomy" id="326968"/>
    <lineage>
        <taxon>Eukaryota</taxon>
        <taxon>Viridiplantae</taxon>
        <taxon>Streptophyta</taxon>
        <taxon>Embryophyta</taxon>
        <taxon>Tracheophyta</taxon>
        <taxon>Spermatophyta</taxon>
        <taxon>Magnoliopsida</taxon>
        <taxon>eudicotyledons</taxon>
        <taxon>Gunneridae</taxon>
        <taxon>Pentapetalae</taxon>
        <taxon>rosids</taxon>
        <taxon>fabids</taxon>
        <taxon>Rosales</taxon>
        <taxon>Rhamnaceae</taxon>
        <taxon>Paliureae</taxon>
        <taxon>Ziziphus</taxon>
    </lineage>
</organism>
<dbReference type="InterPro" id="IPR032867">
    <property type="entry name" value="DYW_dom"/>
</dbReference>
<dbReference type="InterPro" id="IPR011990">
    <property type="entry name" value="TPR-like_helical_dom_sf"/>
</dbReference>
<dbReference type="SMR" id="A0A6P6GC82"/>
<dbReference type="InterPro" id="IPR046848">
    <property type="entry name" value="E_motif"/>
</dbReference>
<dbReference type="AlphaFoldDB" id="A0A6P6GC82"/>
<evidence type="ECO:0000256" key="2">
    <source>
        <dbReference type="ARBA" id="ARBA00022737"/>
    </source>
</evidence>
<keyword evidence="4" id="KW-0812">Transmembrane</keyword>
<gene>
    <name evidence="7 8 9 10 11 12 13 14" type="primary">LOC107423488</name>
</gene>
<evidence type="ECO:0000259" key="5">
    <source>
        <dbReference type="Pfam" id="PF14432"/>
    </source>
</evidence>
<evidence type="ECO:0000313" key="8">
    <source>
        <dbReference type="RefSeq" id="XP_024931694.1"/>
    </source>
</evidence>
<evidence type="ECO:0000256" key="4">
    <source>
        <dbReference type="SAM" id="Phobius"/>
    </source>
</evidence>
<dbReference type="GeneID" id="107423488"/>
<evidence type="ECO:0000313" key="11">
    <source>
        <dbReference type="RefSeq" id="XP_060671876.1"/>
    </source>
</evidence>
<dbReference type="FunFam" id="1.25.40.10:FF:000333">
    <property type="entry name" value="Pentatricopeptide repeat-containing protein"/>
    <property type="match status" value="1"/>
</dbReference>
<dbReference type="InterPro" id="IPR002885">
    <property type="entry name" value="PPR_rpt"/>
</dbReference>
<evidence type="ECO:0000313" key="6">
    <source>
        <dbReference type="Proteomes" id="UP001652623"/>
    </source>
</evidence>
<dbReference type="RefSeq" id="XP_060671876.1">
    <property type="nucleotide sequence ID" value="XM_060815893.1"/>
</dbReference>
<dbReference type="PANTHER" id="PTHR47926:SF360">
    <property type="entry name" value="PENTATRICOPEPTIDE REPEAT-CONTAINING PROTEIN"/>
    <property type="match status" value="1"/>
</dbReference>
<keyword evidence="6" id="KW-1185">Reference proteome</keyword>
<dbReference type="RefSeq" id="XP_060671877.1">
    <property type="nucleotide sequence ID" value="XM_060815894.1"/>
</dbReference>
<dbReference type="RefSeq" id="XP_060671879.1">
    <property type="nucleotide sequence ID" value="XM_060815896.1"/>
</dbReference>
<dbReference type="Proteomes" id="UP001652623">
    <property type="component" value="Chromosome 3"/>
</dbReference>
<comment type="similarity">
    <text evidence="1">Belongs to the PPR family. PCMP-H subfamily.</text>
</comment>
<dbReference type="Pfam" id="PF14432">
    <property type="entry name" value="DYW_deaminase"/>
    <property type="match status" value="1"/>
</dbReference>
<accession>A0A6P6GC82</accession>
<dbReference type="RefSeq" id="XP_015888538.1">
    <property type="nucleotide sequence ID" value="XM_016033052.2"/>
</dbReference>
<keyword evidence="2" id="KW-0677">Repeat</keyword>
<dbReference type="Pfam" id="PF20431">
    <property type="entry name" value="E_motif"/>
    <property type="match status" value="1"/>
</dbReference>
<reference evidence="7 8" key="1">
    <citation type="submission" date="2025-04" db="UniProtKB">
        <authorList>
            <consortium name="RefSeq"/>
        </authorList>
    </citation>
    <scope>IDENTIFICATION</scope>
    <source>
        <tissue evidence="7 8">In vitro plantlets</tissue>
        <tissue evidence="11 12">Seedling</tissue>
    </source>
</reference>
<dbReference type="NCBIfam" id="TIGR00756">
    <property type="entry name" value="PPR"/>
    <property type="match status" value="2"/>
</dbReference>
<feature type="domain" description="DYW" evidence="5">
    <location>
        <begin position="473"/>
        <end position="565"/>
    </location>
</feature>
<dbReference type="GO" id="GO:0003723">
    <property type="term" value="F:RNA binding"/>
    <property type="evidence" value="ECO:0007669"/>
    <property type="project" value="InterPro"/>
</dbReference>
<evidence type="ECO:0000256" key="1">
    <source>
        <dbReference type="ARBA" id="ARBA00006643"/>
    </source>
</evidence>
<dbReference type="GO" id="GO:0008270">
    <property type="term" value="F:zinc ion binding"/>
    <property type="evidence" value="ECO:0007669"/>
    <property type="project" value="InterPro"/>
</dbReference>
<evidence type="ECO:0000256" key="3">
    <source>
        <dbReference type="PROSITE-ProRule" id="PRU00708"/>
    </source>
</evidence>
<dbReference type="PROSITE" id="PS51375">
    <property type="entry name" value="PPR"/>
    <property type="match status" value="3"/>
</dbReference>